<dbReference type="InterPro" id="IPR016161">
    <property type="entry name" value="Ald_DH/histidinol_DH"/>
</dbReference>
<keyword evidence="5" id="KW-1133">Transmembrane helix</keyword>
<dbReference type="SUPFAM" id="SSF53720">
    <property type="entry name" value="ALDH-like"/>
    <property type="match status" value="1"/>
</dbReference>
<dbReference type="Gene3D" id="3.40.309.10">
    <property type="entry name" value="Aldehyde Dehydrogenase, Chain A, domain 2"/>
    <property type="match status" value="1"/>
</dbReference>
<dbReference type="GO" id="GO:0016620">
    <property type="term" value="F:oxidoreductase activity, acting on the aldehyde or oxo group of donors, NAD or NADP as acceptor"/>
    <property type="evidence" value="ECO:0007669"/>
    <property type="project" value="InterPro"/>
</dbReference>
<dbReference type="InterPro" id="IPR016162">
    <property type="entry name" value="Ald_DH_N"/>
</dbReference>
<evidence type="ECO:0000256" key="2">
    <source>
        <dbReference type="ARBA" id="ARBA00023002"/>
    </source>
</evidence>
<dbReference type="PANTHER" id="PTHR11699">
    <property type="entry name" value="ALDEHYDE DEHYDROGENASE-RELATED"/>
    <property type="match status" value="1"/>
</dbReference>
<gene>
    <name evidence="7" type="ORF">BDV98DRAFT_563185</name>
</gene>
<evidence type="ECO:0000259" key="6">
    <source>
        <dbReference type="Pfam" id="PF00171"/>
    </source>
</evidence>
<keyword evidence="8" id="KW-1185">Reference proteome</keyword>
<feature type="transmembrane region" description="Helical" evidence="5">
    <location>
        <begin position="129"/>
        <end position="154"/>
    </location>
</feature>
<dbReference type="CDD" id="cd07102">
    <property type="entry name" value="ALDH_EDX86601"/>
    <property type="match status" value="1"/>
</dbReference>
<dbReference type="Gene3D" id="3.40.605.10">
    <property type="entry name" value="Aldehyde Dehydrogenase, Chain A, domain 1"/>
    <property type="match status" value="1"/>
</dbReference>
<evidence type="ECO:0000313" key="7">
    <source>
        <dbReference type="EMBL" id="TFL03860.1"/>
    </source>
</evidence>
<dbReference type="OrthoDB" id="310895at2759"/>
<dbReference type="AlphaFoldDB" id="A0A5C3QSP5"/>
<dbReference type="STRING" id="1884261.A0A5C3QSP5"/>
<proteinExistence type="inferred from homology"/>
<accession>A0A5C3QSP5</accession>
<evidence type="ECO:0000256" key="3">
    <source>
        <dbReference type="PROSITE-ProRule" id="PRU10007"/>
    </source>
</evidence>
<keyword evidence="5" id="KW-0472">Membrane</keyword>
<dbReference type="Pfam" id="PF00171">
    <property type="entry name" value="Aldedh"/>
    <property type="match status" value="1"/>
</dbReference>
<feature type="active site" evidence="3">
    <location>
        <position position="245"/>
    </location>
</feature>
<reference evidence="7 8" key="1">
    <citation type="journal article" date="2019" name="Nat. Ecol. Evol.">
        <title>Megaphylogeny resolves global patterns of mushroom evolution.</title>
        <authorList>
            <person name="Varga T."/>
            <person name="Krizsan K."/>
            <person name="Foldi C."/>
            <person name="Dima B."/>
            <person name="Sanchez-Garcia M."/>
            <person name="Sanchez-Ramirez S."/>
            <person name="Szollosi G.J."/>
            <person name="Szarkandi J.G."/>
            <person name="Papp V."/>
            <person name="Albert L."/>
            <person name="Andreopoulos W."/>
            <person name="Angelini C."/>
            <person name="Antonin V."/>
            <person name="Barry K.W."/>
            <person name="Bougher N.L."/>
            <person name="Buchanan P."/>
            <person name="Buyck B."/>
            <person name="Bense V."/>
            <person name="Catcheside P."/>
            <person name="Chovatia M."/>
            <person name="Cooper J."/>
            <person name="Damon W."/>
            <person name="Desjardin D."/>
            <person name="Finy P."/>
            <person name="Geml J."/>
            <person name="Haridas S."/>
            <person name="Hughes K."/>
            <person name="Justo A."/>
            <person name="Karasinski D."/>
            <person name="Kautmanova I."/>
            <person name="Kiss B."/>
            <person name="Kocsube S."/>
            <person name="Kotiranta H."/>
            <person name="LaButti K.M."/>
            <person name="Lechner B.E."/>
            <person name="Liimatainen K."/>
            <person name="Lipzen A."/>
            <person name="Lukacs Z."/>
            <person name="Mihaltcheva S."/>
            <person name="Morgado L.N."/>
            <person name="Niskanen T."/>
            <person name="Noordeloos M.E."/>
            <person name="Ohm R.A."/>
            <person name="Ortiz-Santana B."/>
            <person name="Ovrebo C."/>
            <person name="Racz N."/>
            <person name="Riley R."/>
            <person name="Savchenko A."/>
            <person name="Shiryaev A."/>
            <person name="Soop K."/>
            <person name="Spirin V."/>
            <person name="Szebenyi C."/>
            <person name="Tomsovsky M."/>
            <person name="Tulloss R.E."/>
            <person name="Uehling J."/>
            <person name="Grigoriev I.V."/>
            <person name="Vagvolgyi C."/>
            <person name="Papp T."/>
            <person name="Martin F.M."/>
            <person name="Miettinen O."/>
            <person name="Hibbett D.S."/>
            <person name="Nagy L.G."/>
        </authorList>
    </citation>
    <scope>NUCLEOTIDE SEQUENCE [LARGE SCALE GENOMIC DNA]</scope>
    <source>
        <strain evidence="7 8">CBS 309.79</strain>
    </source>
</reference>
<evidence type="ECO:0000256" key="5">
    <source>
        <dbReference type="SAM" id="Phobius"/>
    </source>
</evidence>
<sequence>MSSQSVLTTISPITSKPIHTTSATTSASLPAIIKSAHSAQVSFFDSTTLDQRIALATKFLDGLEAKADILGKDITESMGRPIQYTGGEIKTAVKRGRFLVSVASEVLSPHRESYDDDAQLDRWLEKEPLGIIFVIFAWNYPYLILINSLIPALIAGNALLLKPSPQIPTIPASVIDLLISADFPNDLVQAVHSGDPSFIAEVVQNPLVAHTVFTGSFPGGLAVARASASFTPTPTAPGFKTFSLELGGNDPAYVRADVDPKWAAEQIADGALFNSGQSCCAIERVYVHEGVYDKFVEELVEVVKGYTLGDPRQGGVMLGPVVSTAAASRVRAQISEALSQGAKSLTPPGLFDAAEKLGEAFVRPEILVDVTHDMEVMTSETFGPVIPVMRVGGDEEAIRLMNDSELGLTASVWTRSEEEGRGVARGVQAGTVFVNRCDYPDPTLAWTGHKNSGRGHALSRFGFDQFVNLKSYHVKKYTGPA</sequence>
<keyword evidence="2 4" id="KW-0560">Oxidoreductase</keyword>
<dbReference type="InterPro" id="IPR016163">
    <property type="entry name" value="Ald_DH_C"/>
</dbReference>
<dbReference type="Proteomes" id="UP000305067">
    <property type="component" value="Unassembled WGS sequence"/>
</dbReference>
<dbReference type="FunFam" id="3.40.309.10:FF:000009">
    <property type="entry name" value="Aldehyde dehydrogenase A"/>
    <property type="match status" value="1"/>
</dbReference>
<dbReference type="InterPro" id="IPR015590">
    <property type="entry name" value="Aldehyde_DH_dom"/>
</dbReference>
<dbReference type="PROSITE" id="PS00070">
    <property type="entry name" value="ALDEHYDE_DEHYDR_CYS"/>
    <property type="match status" value="1"/>
</dbReference>
<dbReference type="PROSITE" id="PS00687">
    <property type="entry name" value="ALDEHYDE_DEHYDR_GLU"/>
    <property type="match status" value="1"/>
</dbReference>
<evidence type="ECO:0000256" key="1">
    <source>
        <dbReference type="ARBA" id="ARBA00009986"/>
    </source>
</evidence>
<dbReference type="EMBL" id="ML178819">
    <property type="protein sequence ID" value="TFL03860.1"/>
    <property type="molecule type" value="Genomic_DNA"/>
</dbReference>
<comment type="similarity">
    <text evidence="1 4">Belongs to the aldehyde dehydrogenase family.</text>
</comment>
<keyword evidence="5" id="KW-0812">Transmembrane</keyword>
<feature type="domain" description="Aldehyde dehydrogenase" evidence="6">
    <location>
        <begin position="5"/>
        <end position="471"/>
    </location>
</feature>
<dbReference type="InterPro" id="IPR029510">
    <property type="entry name" value="Ald_DH_CS_GLU"/>
</dbReference>
<protein>
    <submittedName>
        <fullName evidence="7">Aldehyde/histidinol dehydrogenase</fullName>
    </submittedName>
</protein>
<organism evidence="7 8">
    <name type="scientific">Pterulicium gracile</name>
    <dbReference type="NCBI Taxonomy" id="1884261"/>
    <lineage>
        <taxon>Eukaryota</taxon>
        <taxon>Fungi</taxon>
        <taxon>Dikarya</taxon>
        <taxon>Basidiomycota</taxon>
        <taxon>Agaricomycotina</taxon>
        <taxon>Agaricomycetes</taxon>
        <taxon>Agaricomycetidae</taxon>
        <taxon>Agaricales</taxon>
        <taxon>Pleurotineae</taxon>
        <taxon>Pterulaceae</taxon>
        <taxon>Pterulicium</taxon>
    </lineage>
</organism>
<evidence type="ECO:0000256" key="4">
    <source>
        <dbReference type="RuleBase" id="RU003345"/>
    </source>
</evidence>
<name>A0A5C3QSP5_9AGAR</name>
<evidence type="ECO:0000313" key="8">
    <source>
        <dbReference type="Proteomes" id="UP000305067"/>
    </source>
</evidence>
<dbReference type="InterPro" id="IPR016160">
    <property type="entry name" value="Ald_DH_CS_CYS"/>
</dbReference>